<feature type="domain" description="HTH deoR-type" evidence="4">
    <location>
        <begin position="14"/>
        <end position="69"/>
    </location>
</feature>
<evidence type="ECO:0000256" key="2">
    <source>
        <dbReference type="ARBA" id="ARBA00023125"/>
    </source>
</evidence>
<dbReference type="Proteomes" id="UP000022835">
    <property type="component" value="Unassembled WGS sequence"/>
</dbReference>
<proteinExistence type="predicted"/>
<dbReference type="PRINTS" id="PR00037">
    <property type="entry name" value="HTHLACR"/>
</dbReference>
<keyword evidence="3" id="KW-0804">Transcription</keyword>
<dbReference type="PROSITE" id="PS00894">
    <property type="entry name" value="HTH_DEOR_1"/>
    <property type="match status" value="1"/>
</dbReference>
<dbReference type="InterPro" id="IPR018356">
    <property type="entry name" value="Tscrpt_reg_HTH_DeoR_CS"/>
</dbReference>
<dbReference type="GO" id="GO:0003677">
    <property type="term" value="F:DNA binding"/>
    <property type="evidence" value="ECO:0007669"/>
    <property type="project" value="UniProtKB-KW"/>
</dbReference>
<dbReference type="EMBL" id="JALN02000001">
    <property type="protein sequence ID" value="KDE97590.1"/>
    <property type="molecule type" value="Genomic_DNA"/>
</dbReference>
<dbReference type="InterPro" id="IPR001034">
    <property type="entry name" value="DeoR_HTH"/>
</dbReference>
<dbReference type="Gene3D" id="1.10.10.10">
    <property type="entry name" value="Winged helix-like DNA-binding domain superfamily/Winged helix DNA-binding domain"/>
    <property type="match status" value="1"/>
</dbReference>
<keyword evidence="1" id="KW-0805">Transcription regulation</keyword>
<dbReference type="InterPro" id="IPR037171">
    <property type="entry name" value="NagB/RpiA_transferase-like"/>
</dbReference>
<dbReference type="InterPro" id="IPR036390">
    <property type="entry name" value="WH_DNA-bd_sf"/>
</dbReference>
<dbReference type="Pfam" id="PF08220">
    <property type="entry name" value="HTH_DeoR"/>
    <property type="match status" value="1"/>
</dbReference>
<dbReference type="SMART" id="SM00420">
    <property type="entry name" value="HTH_DEOR"/>
    <property type="match status" value="1"/>
</dbReference>
<evidence type="ECO:0000313" key="5">
    <source>
        <dbReference type="EMBL" id="KDE97590.1"/>
    </source>
</evidence>
<comment type="caution">
    <text evidence="5">The sequence shown here is derived from an EMBL/GenBank/DDBJ whole genome shotgun (WGS) entry which is preliminary data.</text>
</comment>
<protein>
    <submittedName>
        <fullName evidence="5">DeoR faimly transcriptional regulator</fullName>
    </submittedName>
</protein>
<sequence>MNHSQQGAGELVSAKTRRAQIEQRVLDEGEIEYASLAQEYGVSEMTIRRDVDALEASGLVRRITGGAIKAYQKAEEPSFESRASRSATEKMHIAEAAVELLEPGETVILDSGSTVLAVARAIRGRRLGLTIVTPSLLAAIELADEPDTTIIVTGGQLRPGELSLIGFETEAVYRMYNCDTYIMGVAGVDPVRGLTDYHRVEGSAKRAAAGAADRIIVVADESKLGRVQLLTVAPLSAAGHIVTDSPADHPTLVAARNLGVEVLCVDRDGKPGDRVLDEAL</sequence>
<dbReference type="GO" id="GO:0003700">
    <property type="term" value="F:DNA-binding transcription factor activity"/>
    <property type="evidence" value="ECO:0007669"/>
    <property type="project" value="InterPro"/>
</dbReference>
<dbReference type="InterPro" id="IPR036388">
    <property type="entry name" value="WH-like_DNA-bd_sf"/>
</dbReference>
<dbReference type="SUPFAM" id="SSF46785">
    <property type="entry name" value="Winged helix' DNA-binding domain"/>
    <property type="match status" value="1"/>
</dbReference>
<accession>A0A064CB69</accession>
<evidence type="ECO:0000256" key="3">
    <source>
        <dbReference type="ARBA" id="ARBA00023163"/>
    </source>
</evidence>
<organism evidence="5 6">
    <name type="scientific">Mycolicibacterium aromaticivorans JS19b1 = JCM 16368</name>
    <dbReference type="NCBI Taxonomy" id="1440774"/>
    <lineage>
        <taxon>Bacteria</taxon>
        <taxon>Bacillati</taxon>
        <taxon>Actinomycetota</taxon>
        <taxon>Actinomycetes</taxon>
        <taxon>Mycobacteriales</taxon>
        <taxon>Mycobacteriaceae</taxon>
        <taxon>Mycolicibacterium</taxon>
    </lineage>
</organism>
<keyword evidence="2" id="KW-0238">DNA-binding</keyword>
<dbReference type="InterPro" id="IPR050313">
    <property type="entry name" value="Carb_Metab_HTH_regulators"/>
</dbReference>
<name>A0A064CB69_9MYCO</name>
<dbReference type="InterPro" id="IPR014036">
    <property type="entry name" value="DeoR-like_C"/>
</dbReference>
<dbReference type="SUPFAM" id="SSF100950">
    <property type="entry name" value="NagB/RpiA/CoA transferase-like"/>
    <property type="match status" value="1"/>
</dbReference>
<reference evidence="5" key="1">
    <citation type="submission" date="2014-05" db="EMBL/GenBank/DDBJ databases">
        <title>Genome sequence of Mycobacterium aromaticivorans strain JS19b1T (= DSM 45407T).</title>
        <authorList>
            <person name="Kwak Y."/>
            <person name="Park G.-S."/>
            <person name="Li Q.X."/>
            <person name="Lee S.-E."/>
            <person name="Shin J.-H."/>
        </authorList>
    </citation>
    <scope>NUCLEOTIDE SEQUENCE [LARGE SCALE GENOMIC DNA]</scope>
    <source>
        <strain evidence="5">JS19b1</strain>
    </source>
</reference>
<dbReference type="Gene3D" id="3.40.50.1360">
    <property type="match status" value="1"/>
</dbReference>
<evidence type="ECO:0000259" key="4">
    <source>
        <dbReference type="PROSITE" id="PS51000"/>
    </source>
</evidence>
<dbReference type="AlphaFoldDB" id="A0A064CB69"/>
<gene>
    <name evidence="5" type="ORF">Y900_001240</name>
</gene>
<evidence type="ECO:0000256" key="1">
    <source>
        <dbReference type="ARBA" id="ARBA00023015"/>
    </source>
</evidence>
<dbReference type="OrthoDB" id="7688673at2"/>
<dbReference type="SMART" id="SM01134">
    <property type="entry name" value="DeoRC"/>
    <property type="match status" value="1"/>
</dbReference>
<dbReference type="Pfam" id="PF00455">
    <property type="entry name" value="DeoRC"/>
    <property type="match status" value="1"/>
</dbReference>
<evidence type="ECO:0000313" key="6">
    <source>
        <dbReference type="Proteomes" id="UP000022835"/>
    </source>
</evidence>
<dbReference type="eggNOG" id="COG1349">
    <property type="taxonomic scope" value="Bacteria"/>
</dbReference>
<dbReference type="PANTHER" id="PTHR30363:SF44">
    <property type="entry name" value="AGA OPERON TRANSCRIPTIONAL REPRESSOR-RELATED"/>
    <property type="match status" value="1"/>
</dbReference>
<dbReference type="PROSITE" id="PS51000">
    <property type="entry name" value="HTH_DEOR_2"/>
    <property type="match status" value="1"/>
</dbReference>
<dbReference type="STRING" id="1440774.Y900_001240"/>
<keyword evidence="6" id="KW-1185">Reference proteome</keyword>
<dbReference type="PANTHER" id="PTHR30363">
    <property type="entry name" value="HTH-TYPE TRANSCRIPTIONAL REGULATOR SRLR-RELATED"/>
    <property type="match status" value="1"/>
</dbReference>